<evidence type="ECO:0000259" key="8">
    <source>
        <dbReference type="PROSITE" id="PS50850"/>
    </source>
</evidence>
<dbReference type="GO" id="GO:0005886">
    <property type="term" value="C:plasma membrane"/>
    <property type="evidence" value="ECO:0007669"/>
    <property type="project" value="UniProtKB-SubCell"/>
</dbReference>
<evidence type="ECO:0000313" key="9">
    <source>
        <dbReference type="EMBL" id="SVC81879.1"/>
    </source>
</evidence>
<feature type="transmembrane region" description="Helical" evidence="7">
    <location>
        <begin position="12"/>
        <end position="36"/>
    </location>
</feature>
<dbReference type="InterPro" id="IPR011701">
    <property type="entry name" value="MFS"/>
</dbReference>
<feature type="transmembrane region" description="Helical" evidence="7">
    <location>
        <begin position="242"/>
        <end position="262"/>
    </location>
</feature>
<feature type="non-terminal residue" evidence="9">
    <location>
        <position position="1"/>
    </location>
</feature>
<dbReference type="Pfam" id="PF07690">
    <property type="entry name" value="MFS_1"/>
    <property type="match status" value="1"/>
</dbReference>
<dbReference type="Gene3D" id="1.20.1250.20">
    <property type="entry name" value="MFS general substrate transporter like domains"/>
    <property type="match status" value="1"/>
</dbReference>
<keyword evidence="5 7" id="KW-1133">Transmembrane helix</keyword>
<dbReference type="SUPFAM" id="SSF103473">
    <property type="entry name" value="MFS general substrate transporter"/>
    <property type="match status" value="1"/>
</dbReference>
<dbReference type="InterPro" id="IPR020846">
    <property type="entry name" value="MFS_dom"/>
</dbReference>
<evidence type="ECO:0000256" key="7">
    <source>
        <dbReference type="SAM" id="Phobius"/>
    </source>
</evidence>
<feature type="transmembrane region" description="Helical" evidence="7">
    <location>
        <begin position="211"/>
        <end position="236"/>
    </location>
</feature>
<keyword evidence="4 7" id="KW-0812">Transmembrane</keyword>
<dbReference type="GO" id="GO:0022857">
    <property type="term" value="F:transmembrane transporter activity"/>
    <property type="evidence" value="ECO:0007669"/>
    <property type="project" value="InterPro"/>
</dbReference>
<evidence type="ECO:0000256" key="3">
    <source>
        <dbReference type="ARBA" id="ARBA00022475"/>
    </source>
</evidence>
<evidence type="ECO:0000256" key="1">
    <source>
        <dbReference type="ARBA" id="ARBA00004651"/>
    </source>
</evidence>
<dbReference type="PANTHER" id="PTHR23517:SF2">
    <property type="entry name" value="MULTIDRUG RESISTANCE PROTEIN MDTH"/>
    <property type="match status" value="1"/>
</dbReference>
<dbReference type="PROSITE" id="PS50850">
    <property type="entry name" value="MFS"/>
    <property type="match status" value="1"/>
</dbReference>
<feature type="transmembrane region" description="Helical" evidence="7">
    <location>
        <begin position="153"/>
        <end position="174"/>
    </location>
</feature>
<name>A0A382Q8G7_9ZZZZ</name>
<feature type="transmembrane region" description="Helical" evidence="7">
    <location>
        <begin position="42"/>
        <end position="60"/>
    </location>
</feature>
<proteinExistence type="predicted"/>
<gene>
    <name evidence="9" type="ORF">METZ01_LOCUS334733</name>
</gene>
<dbReference type="PANTHER" id="PTHR23517">
    <property type="entry name" value="RESISTANCE PROTEIN MDTM, PUTATIVE-RELATED-RELATED"/>
    <property type="match status" value="1"/>
</dbReference>
<dbReference type="InterPro" id="IPR036259">
    <property type="entry name" value="MFS_trans_sf"/>
</dbReference>
<sequence>LTSEKSRTKAMACIGISIGAAFSTAFIFGPILYTYIGIKGLFFLSACFSILAIMMLLIIVPNPEEKSQNTNPSNLEEVKSVFVNPSLIKLDISIFTSHLILMANFVVIPITLRDSMQLAPIAHWQVYLSSIFLSLFIMVPLIILGERLKKEKLFLILSILLIMLSQIGLALFGININFTVIFLVLFFGAFNYLEVLLPSEVSKTTPGNTKGTALGVYSTSQFIGIFVGGLAGGFFYQQFGLISVHLFCLFLAILWLLLILFLSKSVSLSKNELEEEVV</sequence>
<feature type="transmembrane region" description="Helical" evidence="7">
    <location>
        <begin position="92"/>
        <end position="112"/>
    </location>
</feature>
<reference evidence="9" key="1">
    <citation type="submission" date="2018-05" db="EMBL/GenBank/DDBJ databases">
        <authorList>
            <person name="Lanie J.A."/>
            <person name="Ng W.-L."/>
            <person name="Kazmierczak K.M."/>
            <person name="Andrzejewski T.M."/>
            <person name="Davidsen T.M."/>
            <person name="Wayne K.J."/>
            <person name="Tettelin H."/>
            <person name="Glass J.I."/>
            <person name="Rusch D."/>
            <person name="Podicherti R."/>
            <person name="Tsui H.-C.T."/>
            <person name="Winkler M.E."/>
        </authorList>
    </citation>
    <scope>NUCLEOTIDE SEQUENCE</scope>
</reference>
<evidence type="ECO:0000256" key="2">
    <source>
        <dbReference type="ARBA" id="ARBA00022448"/>
    </source>
</evidence>
<dbReference type="EMBL" id="UINC01112731">
    <property type="protein sequence ID" value="SVC81879.1"/>
    <property type="molecule type" value="Genomic_DNA"/>
</dbReference>
<protein>
    <recommendedName>
        <fullName evidence="8">Major facilitator superfamily (MFS) profile domain-containing protein</fullName>
    </recommendedName>
</protein>
<accession>A0A382Q8G7</accession>
<evidence type="ECO:0000256" key="5">
    <source>
        <dbReference type="ARBA" id="ARBA00022989"/>
    </source>
</evidence>
<feature type="transmembrane region" description="Helical" evidence="7">
    <location>
        <begin position="124"/>
        <end position="144"/>
    </location>
</feature>
<feature type="transmembrane region" description="Helical" evidence="7">
    <location>
        <begin position="180"/>
        <end position="199"/>
    </location>
</feature>
<keyword evidence="6 7" id="KW-0472">Membrane</keyword>
<evidence type="ECO:0000256" key="4">
    <source>
        <dbReference type="ARBA" id="ARBA00022692"/>
    </source>
</evidence>
<keyword evidence="2" id="KW-0813">Transport</keyword>
<evidence type="ECO:0000256" key="6">
    <source>
        <dbReference type="ARBA" id="ARBA00023136"/>
    </source>
</evidence>
<comment type="subcellular location">
    <subcellularLocation>
        <location evidence="1">Cell membrane</location>
        <topology evidence="1">Multi-pass membrane protein</topology>
    </subcellularLocation>
</comment>
<dbReference type="InterPro" id="IPR050171">
    <property type="entry name" value="MFS_Transporters"/>
</dbReference>
<dbReference type="AlphaFoldDB" id="A0A382Q8G7"/>
<feature type="domain" description="Major facilitator superfamily (MFS) profile" evidence="8">
    <location>
        <begin position="1"/>
        <end position="267"/>
    </location>
</feature>
<keyword evidence="3" id="KW-1003">Cell membrane</keyword>
<organism evidence="9">
    <name type="scientific">marine metagenome</name>
    <dbReference type="NCBI Taxonomy" id="408172"/>
    <lineage>
        <taxon>unclassified sequences</taxon>
        <taxon>metagenomes</taxon>
        <taxon>ecological metagenomes</taxon>
    </lineage>
</organism>